<evidence type="ECO:0000313" key="3">
    <source>
        <dbReference type="Proteomes" id="UP000028933"/>
    </source>
</evidence>
<protein>
    <recommendedName>
        <fullName evidence="4">Phophatidylinositol-4-phosphate 5-kinase</fullName>
    </recommendedName>
</protein>
<dbReference type="eggNOG" id="ENOG5033U12">
    <property type="taxonomic scope" value="Bacteria"/>
</dbReference>
<evidence type="ECO:0008006" key="4">
    <source>
        <dbReference type="Google" id="ProtNLM"/>
    </source>
</evidence>
<dbReference type="KEGG" id="eao:BD94_2924"/>
<gene>
    <name evidence="2" type="ORF">BD94_2924</name>
</gene>
<sequence>MKTGIFSLFILTANIAFAQQKLDNIRIDLPTSGDTGNVFINTVTLKDSDKKTTALTDGNYSIDNSKQKANISVKKGLISGTVTETEEQVKFNFTIENSYITAYNMYNGSDLALDVRRDKEKAYFKSYYPNKALKSEGWVSLDKNKHFGRGISKQYSENGTLTGIENDITVSYTAFYPNGNKKEVTGVNLFESYNEDGTPENKQYTKNNVRYDDYYYKGKLSTSSYKNKQGNDVKDYYENGQIQKKEVVTSVNGELWLSTYDKSGKLINKQRYSETGARQASPSN</sequence>
<feature type="signal peptide" evidence="1">
    <location>
        <begin position="1"/>
        <end position="18"/>
    </location>
</feature>
<dbReference type="Proteomes" id="UP000028933">
    <property type="component" value="Chromosome"/>
</dbReference>
<evidence type="ECO:0000313" key="2">
    <source>
        <dbReference type="EMBL" id="AIL46699.1"/>
    </source>
</evidence>
<feature type="chain" id="PRO_5001717844" description="Phophatidylinositol-4-phosphate 5-kinase" evidence="1">
    <location>
        <begin position="19"/>
        <end position="284"/>
    </location>
</feature>
<dbReference type="EMBL" id="CP007547">
    <property type="protein sequence ID" value="AIL46699.1"/>
    <property type="molecule type" value="Genomic_DNA"/>
</dbReference>
<name>A0A077EKF6_9FLAO</name>
<dbReference type="AlphaFoldDB" id="A0A077EKF6"/>
<dbReference type="Gene3D" id="3.90.930.1">
    <property type="match status" value="1"/>
</dbReference>
<dbReference type="RefSeq" id="WP_024565764.1">
    <property type="nucleotide sequence ID" value="NZ_CP007547.1"/>
</dbReference>
<proteinExistence type="predicted"/>
<organism evidence="2 3">
    <name type="scientific">Elizabethkingia anophelis NUHP1</name>
    <dbReference type="NCBI Taxonomy" id="1338011"/>
    <lineage>
        <taxon>Bacteria</taxon>
        <taxon>Pseudomonadati</taxon>
        <taxon>Bacteroidota</taxon>
        <taxon>Flavobacteriia</taxon>
        <taxon>Flavobacteriales</taxon>
        <taxon>Weeksellaceae</taxon>
        <taxon>Elizabethkingia</taxon>
    </lineage>
</organism>
<reference evidence="2" key="1">
    <citation type="journal article" date="2013" name="Lancet">
        <title>First case of E anophelis outbreak in an intensive-care unit.</title>
        <authorList>
            <person name="Teo J."/>
            <person name="Tan S.Y."/>
            <person name="Tay M."/>
            <person name="Ding Y."/>
            <person name="Kjelleberg S."/>
            <person name="Givskov M."/>
            <person name="Lin R.T."/>
            <person name="Yang L."/>
        </authorList>
    </citation>
    <scope>NUCLEOTIDE SEQUENCE [LARGE SCALE GENOMIC DNA]</scope>
    <source>
        <strain evidence="2">NUHP1</strain>
    </source>
</reference>
<dbReference type="HOGENOM" id="CLU_930355_0_0_10"/>
<accession>A0A077EKF6</accession>
<evidence type="ECO:0000256" key="1">
    <source>
        <dbReference type="SAM" id="SignalP"/>
    </source>
</evidence>
<keyword evidence="1" id="KW-0732">Signal</keyword>
<reference evidence="2" key="2">
    <citation type="journal article" date="2015" name="Genome Biol. Evol.">
        <title>Complete Genome Sequence and Transcriptomic Analysis of the Novel Pathogen Elizabethkingia anophelis in Response to Oxidative Stress.</title>
        <authorList>
            <person name="Li Y."/>
            <person name="Liu Y."/>
            <person name="Chew S.C."/>
            <person name="Tay M."/>
            <person name="Salido M.M."/>
            <person name="Teo J."/>
            <person name="Lauro F.M."/>
            <person name="Givskov M."/>
            <person name="Yang L."/>
        </authorList>
    </citation>
    <scope>NUCLEOTIDE SEQUENCE</scope>
    <source>
        <strain evidence="2">NUHP1</strain>
    </source>
</reference>